<evidence type="ECO:0000256" key="1">
    <source>
        <dbReference type="SAM" id="MobiDB-lite"/>
    </source>
</evidence>
<dbReference type="CDD" id="cd10910">
    <property type="entry name" value="PIN_limkain_b1_N_like"/>
    <property type="match status" value="1"/>
</dbReference>
<feature type="region of interest" description="Disordered" evidence="1">
    <location>
        <begin position="212"/>
        <end position="231"/>
    </location>
</feature>
<gene>
    <name evidence="3" type="ORF">TAV2_LOCUS990</name>
</gene>
<dbReference type="AlphaFoldDB" id="A0AAU9RI04"/>
<feature type="domain" description="NYN" evidence="2">
    <location>
        <begin position="16"/>
        <end position="134"/>
    </location>
</feature>
<dbReference type="GO" id="GO:0010468">
    <property type="term" value="P:regulation of gene expression"/>
    <property type="evidence" value="ECO:0007669"/>
    <property type="project" value="InterPro"/>
</dbReference>
<organism evidence="3 4">
    <name type="scientific">Thlaspi arvense</name>
    <name type="common">Field penny-cress</name>
    <dbReference type="NCBI Taxonomy" id="13288"/>
    <lineage>
        <taxon>Eukaryota</taxon>
        <taxon>Viridiplantae</taxon>
        <taxon>Streptophyta</taxon>
        <taxon>Embryophyta</taxon>
        <taxon>Tracheophyta</taxon>
        <taxon>Spermatophyta</taxon>
        <taxon>Magnoliopsida</taxon>
        <taxon>eudicotyledons</taxon>
        <taxon>Gunneridae</taxon>
        <taxon>Pentapetalae</taxon>
        <taxon>rosids</taxon>
        <taxon>malvids</taxon>
        <taxon>Brassicales</taxon>
        <taxon>Brassicaceae</taxon>
        <taxon>Thlaspideae</taxon>
        <taxon>Thlaspi</taxon>
    </lineage>
</organism>
<feature type="compositionally biased region" description="Polar residues" evidence="1">
    <location>
        <begin position="307"/>
        <end position="325"/>
    </location>
</feature>
<dbReference type="GO" id="GO:0004540">
    <property type="term" value="F:RNA nuclease activity"/>
    <property type="evidence" value="ECO:0007669"/>
    <property type="project" value="InterPro"/>
</dbReference>
<evidence type="ECO:0000259" key="2">
    <source>
        <dbReference type="Pfam" id="PF01936"/>
    </source>
</evidence>
<dbReference type="GO" id="GO:0005777">
    <property type="term" value="C:peroxisome"/>
    <property type="evidence" value="ECO:0007669"/>
    <property type="project" value="InterPro"/>
</dbReference>
<evidence type="ECO:0000313" key="3">
    <source>
        <dbReference type="EMBL" id="CAH2039047.1"/>
    </source>
</evidence>
<proteinExistence type="predicted"/>
<protein>
    <recommendedName>
        <fullName evidence="2">NYN domain-containing protein</fullName>
    </recommendedName>
</protein>
<dbReference type="InterPro" id="IPR021139">
    <property type="entry name" value="NYN"/>
</dbReference>
<sequence length="339" mass="37602">MMMMQNKKEKGVAKTVWVWWNMDLCPVPRGYDAYHVRSSIESALVKNKYLDPAGRVDITAFGNLKGVPNRVLQPLSLSGISLRHAHLGVLDFLMDLWKWEDDNPPPASLMVISGRESMLHEDLSRQKALGYTIFRAIPQRMGFSPQYASQVWLWKSLLTGETGDKRRLEHRETGEPALFCMLCSFAAQTFEGFTMHLKGRVHAVSESHTVPGNLDPEYADEQIGWRPGRPSRDAMALAAEEEEAFLLSLPKDEDAAGQSGWRPRASGDATTMAADEGEASLHSHPKDATTMASTSGLNKKPWEKQTGVETTSLAPQDHCPQQQETRAVGEANSIGGLRT</sequence>
<dbReference type="InterPro" id="IPR024768">
    <property type="entry name" value="Marf1"/>
</dbReference>
<dbReference type="Proteomes" id="UP000836841">
    <property type="component" value="Chromosome 1"/>
</dbReference>
<dbReference type="PANTHER" id="PTHR14379:SF22">
    <property type="entry name" value="ENDONUCLEASE OR GLYCOSYL HYDROLASE"/>
    <property type="match status" value="1"/>
</dbReference>
<name>A0AAU9RI04_THLAR</name>
<accession>A0AAU9RI04</accession>
<dbReference type="EMBL" id="OU466857">
    <property type="protein sequence ID" value="CAH2039047.1"/>
    <property type="molecule type" value="Genomic_DNA"/>
</dbReference>
<reference evidence="3 4" key="1">
    <citation type="submission" date="2022-03" db="EMBL/GenBank/DDBJ databases">
        <authorList>
            <person name="Nunn A."/>
            <person name="Chopra R."/>
            <person name="Nunn A."/>
            <person name="Contreras Garrido A."/>
        </authorList>
    </citation>
    <scope>NUCLEOTIDE SEQUENCE [LARGE SCALE GENOMIC DNA]</scope>
</reference>
<evidence type="ECO:0000313" key="4">
    <source>
        <dbReference type="Proteomes" id="UP000836841"/>
    </source>
</evidence>
<keyword evidence="4" id="KW-1185">Reference proteome</keyword>
<dbReference type="Pfam" id="PF01936">
    <property type="entry name" value="NYN"/>
    <property type="match status" value="1"/>
</dbReference>
<dbReference type="PANTHER" id="PTHR14379">
    <property type="entry name" value="LIMKAIN B LKAP"/>
    <property type="match status" value="1"/>
</dbReference>
<feature type="region of interest" description="Disordered" evidence="1">
    <location>
        <begin position="249"/>
        <end position="339"/>
    </location>
</feature>